<accession>A0ABU8XX94</accession>
<evidence type="ECO:0000259" key="1">
    <source>
        <dbReference type="PROSITE" id="PS50943"/>
    </source>
</evidence>
<dbReference type="SUPFAM" id="SSF47413">
    <property type="entry name" value="lambda repressor-like DNA-binding domains"/>
    <property type="match status" value="1"/>
</dbReference>
<gene>
    <name evidence="2" type="ORF">U1T56_22000</name>
</gene>
<dbReference type="Gene3D" id="1.10.260.40">
    <property type="entry name" value="lambda repressor-like DNA-binding domains"/>
    <property type="match status" value="1"/>
</dbReference>
<keyword evidence="3" id="KW-1185">Reference proteome</keyword>
<evidence type="ECO:0000313" key="2">
    <source>
        <dbReference type="EMBL" id="MEK0085837.1"/>
    </source>
</evidence>
<sequence>MNRRDTARIFRERLTRIVQRTGGSLSAFARSIGLDRSALSQLLDPEETRLPRAETLAAIAAAHRVSVDWLLGLSQREQVGADIIEEVFRVEPAASSPVDQRFLDWYREAAGYKIRTVPRSFPDMLKQEAVIRFEYASALAIDPDSNVESAQARLAYLRRPDTDVEACASVQAFTGFARAEGAWEGLDAGTRRAQLAYMASLCDELYPGFRLFLYDLRRTYSAPFTVFGPLRATLYLGQMYLVFNSRQHIQLLTRRFDDLVRAATLQPPDVPTFLRRLADAL</sequence>
<dbReference type="PROSITE" id="PS50943">
    <property type="entry name" value="HTH_CROC1"/>
    <property type="match status" value="1"/>
</dbReference>
<dbReference type="EMBL" id="JBBLZC010000036">
    <property type="protein sequence ID" value="MEK0085837.1"/>
    <property type="molecule type" value="Genomic_DNA"/>
</dbReference>
<dbReference type="Proteomes" id="UP001375743">
    <property type="component" value="Unassembled WGS sequence"/>
</dbReference>
<dbReference type="InterPro" id="IPR001387">
    <property type="entry name" value="Cro/C1-type_HTH"/>
</dbReference>
<reference evidence="2 3" key="1">
    <citation type="submission" date="2024-01" db="EMBL/GenBank/DDBJ databases">
        <title>Multi-omics insights into the function and evolution of sodium benzoate biodegradation pathways in Benzoatithermus flavus gen. nov., sp. nov. from hot spring.</title>
        <authorList>
            <person name="Hu C.-J."/>
            <person name="Li W.-J."/>
        </authorList>
    </citation>
    <scope>NUCLEOTIDE SEQUENCE [LARGE SCALE GENOMIC DNA]</scope>
    <source>
        <strain evidence="2 3">SYSU G07066</strain>
    </source>
</reference>
<comment type="caution">
    <text evidence="2">The sequence shown here is derived from an EMBL/GenBank/DDBJ whole genome shotgun (WGS) entry which is preliminary data.</text>
</comment>
<proteinExistence type="predicted"/>
<protein>
    <recommendedName>
        <fullName evidence="1">HTH cro/C1-type domain-containing protein</fullName>
    </recommendedName>
</protein>
<feature type="domain" description="HTH cro/C1-type" evidence="1">
    <location>
        <begin position="24"/>
        <end position="70"/>
    </location>
</feature>
<dbReference type="RefSeq" id="WP_418161687.1">
    <property type="nucleotide sequence ID" value="NZ_JBBLZC010000036.1"/>
</dbReference>
<name>A0ABU8XX94_9PROT</name>
<evidence type="ECO:0000313" key="3">
    <source>
        <dbReference type="Proteomes" id="UP001375743"/>
    </source>
</evidence>
<dbReference type="InterPro" id="IPR010982">
    <property type="entry name" value="Lambda_DNA-bd_dom_sf"/>
</dbReference>
<organism evidence="2 3">
    <name type="scientific">Benzoatithermus flavus</name>
    <dbReference type="NCBI Taxonomy" id="3108223"/>
    <lineage>
        <taxon>Bacteria</taxon>
        <taxon>Pseudomonadati</taxon>
        <taxon>Pseudomonadota</taxon>
        <taxon>Alphaproteobacteria</taxon>
        <taxon>Geminicoccales</taxon>
        <taxon>Geminicoccaceae</taxon>
        <taxon>Benzoatithermus</taxon>
    </lineage>
</organism>